<dbReference type="SUPFAM" id="SSF100879">
    <property type="entry name" value="Lesion bypass DNA polymerase (Y-family), little finger domain"/>
    <property type="match status" value="1"/>
</dbReference>
<dbReference type="Gene3D" id="3.30.70.270">
    <property type="match status" value="1"/>
</dbReference>
<dbReference type="SUPFAM" id="SSF56672">
    <property type="entry name" value="DNA/RNA polymerases"/>
    <property type="match status" value="1"/>
</dbReference>
<dbReference type="InterPro" id="IPR036775">
    <property type="entry name" value="DNA_pol_Y-fam_lit_finger_sf"/>
</dbReference>
<name>A0AAV4T4A4_CAEEX</name>
<dbReference type="InterPro" id="IPR043128">
    <property type="entry name" value="Rev_trsase/Diguanyl_cyclase"/>
</dbReference>
<dbReference type="CDD" id="cd03586">
    <property type="entry name" value="PolY_Pol_IV_kappa"/>
    <property type="match status" value="1"/>
</dbReference>
<dbReference type="Gene3D" id="3.40.1170.60">
    <property type="match status" value="1"/>
</dbReference>
<feature type="domain" description="UmuC" evidence="3">
    <location>
        <begin position="97"/>
        <end position="314"/>
    </location>
</feature>
<dbReference type="PROSITE" id="PS50173">
    <property type="entry name" value="UMUC"/>
    <property type="match status" value="1"/>
</dbReference>
<evidence type="ECO:0000313" key="4">
    <source>
        <dbReference type="EMBL" id="GIY40357.1"/>
    </source>
</evidence>
<organism evidence="4 5">
    <name type="scientific">Caerostris extrusa</name>
    <name type="common">Bark spider</name>
    <name type="synonym">Caerostris bankana</name>
    <dbReference type="NCBI Taxonomy" id="172846"/>
    <lineage>
        <taxon>Eukaryota</taxon>
        <taxon>Metazoa</taxon>
        <taxon>Ecdysozoa</taxon>
        <taxon>Arthropoda</taxon>
        <taxon>Chelicerata</taxon>
        <taxon>Arachnida</taxon>
        <taxon>Araneae</taxon>
        <taxon>Araneomorphae</taxon>
        <taxon>Entelegynae</taxon>
        <taxon>Araneoidea</taxon>
        <taxon>Araneidae</taxon>
        <taxon>Caerostris</taxon>
    </lineage>
</organism>
<dbReference type="GO" id="GO:0006281">
    <property type="term" value="P:DNA repair"/>
    <property type="evidence" value="ECO:0007669"/>
    <property type="project" value="InterPro"/>
</dbReference>
<protein>
    <recommendedName>
        <fullName evidence="1">DNA polymerase kappa</fullName>
    </recommendedName>
</protein>
<proteinExistence type="predicted"/>
<dbReference type="PANTHER" id="PTHR11076:SF33">
    <property type="entry name" value="DNA POLYMERASE KAPPA"/>
    <property type="match status" value="1"/>
</dbReference>
<dbReference type="GO" id="GO:0003887">
    <property type="term" value="F:DNA-directed DNA polymerase activity"/>
    <property type="evidence" value="ECO:0007669"/>
    <property type="project" value="InterPro"/>
</dbReference>
<dbReference type="Pfam" id="PF11799">
    <property type="entry name" value="IMS_C"/>
    <property type="match status" value="1"/>
</dbReference>
<dbReference type="Proteomes" id="UP001054945">
    <property type="component" value="Unassembled WGS sequence"/>
</dbReference>
<dbReference type="Pfam" id="PF00817">
    <property type="entry name" value="IMS"/>
    <property type="match status" value="1"/>
</dbReference>
<dbReference type="PANTHER" id="PTHR11076">
    <property type="entry name" value="DNA REPAIR POLYMERASE UMUC / TRANSFERASE FAMILY MEMBER"/>
    <property type="match status" value="1"/>
</dbReference>
<dbReference type="InterPro" id="IPR043502">
    <property type="entry name" value="DNA/RNA_pol_sf"/>
</dbReference>
<dbReference type="GO" id="GO:0042276">
    <property type="term" value="P:error-prone translesion synthesis"/>
    <property type="evidence" value="ECO:0007669"/>
    <property type="project" value="TreeGrafter"/>
</dbReference>
<evidence type="ECO:0000256" key="1">
    <source>
        <dbReference type="ARBA" id="ARBA00016178"/>
    </source>
</evidence>
<dbReference type="FunFam" id="3.40.1170.60:FF:000002">
    <property type="entry name" value="Polymerase (DNA directed) kappa"/>
    <property type="match status" value="1"/>
</dbReference>
<feature type="region of interest" description="Disordered" evidence="2">
    <location>
        <begin position="513"/>
        <end position="532"/>
    </location>
</feature>
<dbReference type="GO" id="GO:0005634">
    <property type="term" value="C:nucleus"/>
    <property type="evidence" value="ECO:0007669"/>
    <property type="project" value="TreeGrafter"/>
</dbReference>
<dbReference type="Gene3D" id="3.30.1490.100">
    <property type="entry name" value="DNA polymerase, Y-family, little finger domain"/>
    <property type="match status" value="1"/>
</dbReference>
<dbReference type="Gene3D" id="3.30.160.60">
    <property type="entry name" value="Classic Zinc Finger"/>
    <property type="match status" value="1"/>
</dbReference>
<dbReference type="AlphaFoldDB" id="A0AAV4T4A4"/>
<gene>
    <name evidence="4" type="primary">Polk</name>
    <name evidence="4" type="ORF">CEXT_56381</name>
</gene>
<dbReference type="FunFam" id="1.10.150.810:FF:000003">
    <property type="entry name" value="DNA polymerase kappa subunit"/>
    <property type="match status" value="1"/>
</dbReference>
<evidence type="ECO:0000313" key="5">
    <source>
        <dbReference type="Proteomes" id="UP001054945"/>
    </source>
</evidence>
<evidence type="ECO:0000256" key="2">
    <source>
        <dbReference type="SAM" id="MobiDB-lite"/>
    </source>
</evidence>
<comment type="caution">
    <text evidence="4">The sequence shown here is derived from an EMBL/GenBank/DDBJ whole genome shotgun (WGS) entry which is preliminary data.</text>
</comment>
<dbReference type="Gene3D" id="1.10.150.810">
    <property type="match status" value="2"/>
</dbReference>
<dbReference type="InterPro" id="IPR001126">
    <property type="entry name" value="UmuC"/>
</dbReference>
<reference evidence="4 5" key="1">
    <citation type="submission" date="2021-06" db="EMBL/GenBank/DDBJ databases">
        <title>Caerostris extrusa draft genome.</title>
        <authorList>
            <person name="Kono N."/>
            <person name="Arakawa K."/>
        </authorList>
    </citation>
    <scope>NUCLEOTIDE SEQUENCE [LARGE SCALE GENOMIC DNA]</scope>
</reference>
<dbReference type="EMBL" id="BPLR01010601">
    <property type="protein sequence ID" value="GIY40357.1"/>
    <property type="molecule type" value="Genomic_DNA"/>
</dbReference>
<dbReference type="GO" id="GO:0003684">
    <property type="term" value="F:damaged DNA binding"/>
    <property type="evidence" value="ECO:0007669"/>
    <property type="project" value="InterPro"/>
</dbReference>
<dbReference type="InterPro" id="IPR050116">
    <property type="entry name" value="DNA_polymerase-Y"/>
</dbReference>
<keyword evidence="5" id="KW-1185">Reference proteome</keyword>
<dbReference type="InterPro" id="IPR017961">
    <property type="entry name" value="DNA_pol_Y-fam_little_finger"/>
</dbReference>
<sequence>METGASSTGLKTIQLNDQKAGMKGLDKEHINKIIYEASKGTPYFAFQEKRQMSIDHKVKELKSALHKITKAERNASLKRMDALCALLEGERDLSHSIVHIDMDAFYAAVEMEDNPSLKGKPVAVGSLSMLSTSNYEARKYGVRAAMPGFIAKKLCPQLTIVPCHFTRYKEISNAVQAIVRDYDPGYCPASLDEMYFDLTKFIQDKHKKQMHEEVCLKQEHAEKDLCYKSCVECSSEISRENRDQLAYNLVAEIREKIYAATNLTASAGIAPNVMLAKVCSDQNKPNGQYQIESTLEAVHAFTSSMPVSGIGPVTGQILNALEIFTCQDMWEKRDIIPLLFKDSSSDFYMRVALGISSTVVKSEHVRKSIGTEQTFREIHDPKDLHQKCRELCEEVVEDLRHRSRMTEIFLYFWDSLQSLLGQKVVVLKFKTTQFDSHTRNHTLPCHSADVEVIHSAAKRLLDQEIVSVAPKPLSLRLMGIRIVNLIYEDSSNEKQIKIKDFLKPVSISEDAASAHSLERASEENEQNETSNKDVEETYVCPVCQSNQMKTLIELNTHIDNCLNKVAIKEILSEDLLQKKRKQSWEEKQNPKKKVFHRNEKRIEDYFY</sequence>
<evidence type="ECO:0000259" key="3">
    <source>
        <dbReference type="PROSITE" id="PS50173"/>
    </source>
</evidence>
<dbReference type="InterPro" id="IPR022880">
    <property type="entry name" value="DNApol_IV"/>
</dbReference>
<accession>A0AAV4T4A4</accession>